<keyword evidence="1" id="KW-0805">Transcription regulation</keyword>
<dbReference type="PANTHER" id="PTHR43537:SF24">
    <property type="entry name" value="GLUCONATE OPERON TRANSCRIPTIONAL REPRESSOR"/>
    <property type="match status" value="1"/>
</dbReference>
<dbReference type="STRING" id="1395513.P343_02545"/>
<dbReference type="Gene3D" id="1.20.120.530">
    <property type="entry name" value="GntR ligand-binding domain-like"/>
    <property type="match status" value="1"/>
</dbReference>
<dbReference type="Gene3D" id="1.10.10.10">
    <property type="entry name" value="Winged helix-like DNA-binding domain superfamily/Winged helix DNA-binding domain"/>
    <property type="match status" value="1"/>
</dbReference>
<dbReference type="Proteomes" id="UP000018296">
    <property type="component" value="Unassembled WGS sequence"/>
</dbReference>
<dbReference type="AlphaFoldDB" id="V6J1F1"/>
<reference evidence="5 6" key="1">
    <citation type="journal article" date="2013" name="Genome Announc.">
        <title>Genome Sequence of Sporolactobacillus laevolacticus DSM442, an Efficient Polymer-Grade D-Lactate Producer from Agricultural Waste Cottonseed as a Nitrogen Source.</title>
        <authorList>
            <person name="Wang H."/>
            <person name="Wang L."/>
            <person name="Ju J."/>
            <person name="Yu B."/>
            <person name="Ma Y."/>
        </authorList>
    </citation>
    <scope>NUCLEOTIDE SEQUENCE [LARGE SCALE GENOMIC DNA]</scope>
    <source>
        <strain evidence="5 6">DSM 442</strain>
    </source>
</reference>
<sequence>MLNFPEQWLKNISLGEHIANELRLRILENSIKPGEVLSENQIARQYGTSRSPVRDALKALSNDGLIQLERMGAVVLGLSLRDLQELYDVREMIEYFAQQRVSGKDMNAMLVLLCQNIERMELAARFDDHSDFAYYDLTFHETIIRHSSHQRILNLWNSMRPLIMAVILVTTEDVFSHGKEHVEWVIDKHRKVVEAMQTDNKAIIEKSVSNYFDDSRRTLNKSFPSSTESGNN</sequence>
<name>V6J1F1_9BACL</name>
<gene>
    <name evidence="5" type="ORF">P343_02545</name>
</gene>
<dbReference type="RefSeq" id="WP_023508818.1">
    <property type="nucleotide sequence ID" value="NZ_AWTC01000002.1"/>
</dbReference>
<dbReference type="InterPro" id="IPR000524">
    <property type="entry name" value="Tscrpt_reg_HTH_GntR"/>
</dbReference>
<protein>
    <submittedName>
        <fullName evidence="5">GntR family transcriptional regulator</fullName>
    </submittedName>
</protein>
<dbReference type="OrthoDB" id="368257at2"/>
<dbReference type="SUPFAM" id="SSF46785">
    <property type="entry name" value="Winged helix' DNA-binding domain"/>
    <property type="match status" value="1"/>
</dbReference>
<dbReference type="PATRIC" id="fig|1395513.3.peg.516"/>
<dbReference type="PROSITE" id="PS50949">
    <property type="entry name" value="HTH_GNTR"/>
    <property type="match status" value="1"/>
</dbReference>
<dbReference type="PANTHER" id="PTHR43537">
    <property type="entry name" value="TRANSCRIPTIONAL REGULATOR, GNTR FAMILY"/>
    <property type="match status" value="1"/>
</dbReference>
<dbReference type="InterPro" id="IPR036390">
    <property type="entry name" value="WH_DNA-bd_sf"/>
</dbReference>
<dbReference type="Pfam" id="PF00392">
    <property type="entry name" value="GntR"/>
    <property type="match status" value="1"/>
</dbReference>
<dbReference type="Pfam" id="PF07729">
    <property type="entry name" value="FCD"/>
    <property type="match status" value="1"/>
</dbReference>
<proteinExistence type="predicted"/>
<dbReference type="SUPFAM" id="SSF48008">
    <property type="entry name" value="GntR ligand-binding domain-like"/>
    <property type="match status" value="1"/>
</dbReference>
<dbReference type="InterPro" id="IPR036388">
    <property type="entry name" value="WH-like_DNA-bd_sf"/>
</dbReference>
<dbReference type="CDD" id="cd07377">
    <property type="entry name" value="WHTH_GntR"/>
    <property type="match status" value="1"/>
</dbReference>
<dbReference type="SMART" id="SM00345">
    <property type="entry name" value="HTH_GNTR"/>
    <property type="match status" value="1"/>
</dbReference>
<keyword evidence="2" id="KW-0238">DNA-binding</keyword>
<dbReference type="InterPro" id="IPR008920">
    <property type="entry name" value="TF_FadR/GntR_C"/>
</dbReference>
<dbReference type="eggNOG" id="COG1802">
    <property type="taxonomic scope" value="Bacteria"/>
</dbReference>
<evidence type="ECO:0000313" key="5">
    <source>
        <dbReference type="EMBL" id="EST12996.1"/>
    </source>
</evidence>
<dbReference type="PRINTS" id="PR00035">
    <property type="entry name" value="HTHGNTR"/>
</dbReference>
<evidence type="ECO:0000259" key="4">
    <source>
        <dbReference type="PROSITE" id="PS50949"/>
    </source>
</evidence>
<dbReference type="GO" id="GO:0003700">
    <property type="term" value="F:DNA-binding transcription factor activity"/>
    <property type="evidence" value="ECO:0007669"/>
    <property type="project" value="InterPro"/>
</dbReference>
<evidence type="ECO:0000313" key="6">
    <source>
        <dbReference type="Proteomes" id="UP000018296"/>
    </source>
</evidence>
<dbReference type="InterPro" id="IPR011711">
    <property type="entry name" value="GntR_C"/>
</dbReference>
<evidence type="ECO:0000256" key="1">
    <source>
        <dbReference type="ARBA" id="ARBA00023015"/>
    </source>
</evidence>
<accession>V6J1F1</accession>
<dbReference type="GO" id="GO:0003677">
    <property type="term" value="F:DNA binding"/>
    <property type="evidence" value="ECO:0007669"/>
    <property type="project" value="UniProtKB-KW"/>
</dbReference>
<evidence type="ECO:0000256" key="3">
    <source>
        <dbReference type="ARBA" id="ARBA00023163"/>
    </source>
</evidence>
<dbReference type="EMBL" id="AWTC01000002">
    <property type="protein sequence ID" value="EST12996.1"/>
    <property type="molecule type" value="Genomic_DNA"/>
</dbReference>
<keyword evidence="3" id="KW-0804">Transcription</keyword>
<keyword evidence="6" id="KW-1185">Reference proteome</keyword>
<comment type="caution">
    <text evidence="5">The sequence shown here is derived from an EMBL/GenBank/DDBJ whole genome shotgun (WGS) entry which is preliminary data.</text>
</comment>
<organism evidence="5 6">
    <name type="scientific">Sporolactobacillus laevolacticus DSM 442</name>
    <dbReference type="NCBI Taxonomy" id="1395513"/>
    <lineage>
        <taxon>Bacteria</taxon>
        <taxon>Bacillati</taxon>
        <taxon>Bacillota</taxon>
        <taxon>Bacilli</taxon>
        <taxon>Bacillales</taxon>
        <taxon>Sporolactobacillaceae</taxon>
        <taxon>Sporolactobacillus</taxon>
    </lineage>
</organism>
<evidence type="ECO:0000256" key="2">
    <source>
        <dbReference type="ARBA" id="ARBA00023125"/>
    </source>
</evidence>
<feature type="domain" description="HTH gntR-type" evidence="4">
    <location>
        <begin position="12"/>
        <end position="78"/>
    </location>
</feature>